<dbReference type="AlphaFoldDB" id="X8BDR3"/>
<sequence length="42" mass="4417">MSKKVAAQPRSSFEAGSKWSAMTRRPRAAATSRKAGSPGRPG</sequence>
<evidence type="ECO:0000256" key="1">
    <source>
        <dbReference type="SAM" id="MobiDB-lite"/>
    </source>
</evidence>
<proteinExistence type="predicted"/>
<dbReference type="EMBL" id="JAOB01000042">
    <property type="protein sequence ID" value="EUA42252.1"/>
    <property type="molecule type" value="Genomic_DNA"/>
</dbReference>
<protein>
    <submittedName>
        <fullName evidence="2">Uncharacterized protein</fullName>
    </submittedName>
</protein>
<comment type="caution">
    <text evidence="2">The sequence shown here is derived from an EMBL/GenBank/DDBJ whole genome shotgun (WGS) entry which is preliminary data.</text>
</comment>
<accession>X8BDR3</accession>
<gene>
    <name evidence="2" type="ORF">I553_6112</name>
</gene>
<name>X8BDR3_MYCXE</name>
<reference evidence="2" key="1">
    <citation type="submission" date="2014-01" db="EMBL/GenBank/DDBJ databases">
        <authorList>
            <person name="Brown-Elliot B."/>
            <person name="Wallace R."/>
            <person name="Lenaerts A."/>
            <person name="Ordway D."/>
            <person name="DeGroote M.A."/>
            <person name="Parker T."/>
            <person name="Sizemore C."/>
            <person name="Tallon L.J."/>
            <person name="Sadzewicz L.K."/>
            <person name="Sengamalay N."/>
            <person name="Fraser C.M."/>
            <person name="Hine E."/>
            <person name="Shefchek K.A."/>
            <person name="Das S.P."/>
            <person name="Tettelin H."/>
        </authorList>
    </citation>
    <scope>NUCLEOTIDE SEQUENCE [LARGE SCALE GENOMIC DNA]</scope>
    <source>
        <strain evidence="2">4042</strain>
    </source>
</reference>
<organism evidence="2">
    <name type="scientific">Mycobacterium xenopi 4042</name>
    <dbReference type="NCBI Taxonomy" id="1299334"/>
    <lineage>
        <taxon>Bacteria</taxon>
        <taxon>Bacillati</taxon>
        <taxon>Actinomycetota</taxon>
        <taxon>Actinomycetes</taxon>
        <taxon>Mycobacteriales</taxon>
        <taxon>Mycobacteriaceae</taxon>
        <taxon>Mycobacterium</taxon>
    </lineage>
</organism>
<feature type="region of interest" description="Disordered" evidence="1">
    <location>
        <begin position="1"/>
        <end position="42"/>
    </location>
</feature>
<evidence type="ECO:0000313" key="2">
    <source>
        <dbReference type="EMBL" id="EUA42252.1"/>
    </source>
</evidence>